<organism evidence="1">
    <name type="scientific">Myoviridae sp. ctkfK18</name>
    <dbReference type="NCBI Taxonomy" id="2825165"/>
    <lineage>
        <taxon>Viruses</taxon>
        <taxon>Duplodnaviria</taxon>
        <taxon>Heunggongvirae</taxon>
        <taxon>Uroviricota</taxon>
        <taxon>Caudoviricetes</taxon>
    </lineage>
</organism>
<evidence type="ECO:0000313" key="1">
    <source>
        <dbReference type="EMBL" id="DAG05976.1"/>
    </source>
</evidence>
<dbReference type="EMBL" id="BK016265">
    <property type="protein sequence ID" value="DAG05976.1"/>
    <property type="molecule type" value="Genomic_DNA"/>
</dbReference>
<sequence>MTIKDQNKYLNLIKEWDFKEAKLLTFGIINDITKNNQKAIDKGQSIYIECNDMVNKEMMARDEFMDPNIKFKDQINNVLNWYPNLKEKAINASINVKTTKDKNKNKEYYLEILRYSSMTLLVQLCAISALLEDKVFSENKDKPIEVVMANIMEMSKVLHAFYLKFMYQFDKEIKVGSEVNETVTPYYKDEAKYKVVLESMMEIGLMSIIPMNAIDKSLELAKNGGRKRSLEIIKKNEEKKTFLN</sequence>
<reference evidence="1" key="1">
    <citation type="journal article" date="2021" name="Proc. Natl. Acad. Sci. U.S.A.">
        <title>A Catalog of Tens of Thousands of Viruses from Human Metagenomes Reveals Hidden Associations with Chronic Diseases.</title>
        <authorList>
            <person name="Tisza M.J."/>
            <person name="Buck C.B."/>
        </authorList>
    </citation>
    <scope>NUCLEOTIDE SEQUENCE</scope>
    <source>
        <strain evidence="1">CtkfK18</strain>
    </source>
</reference>
<protein>
    <submittedName>
        <fullName evidence="1">Uncharacterized protein</fullName>
    </submittedName>
</protein>
<proteinExistence type="predicted"/>
<name>A0A8S5VH23_9CAUD</name>
<accession>A0A8S5VH23</accession>